<keyword evidence="1" id="KW-0812">Transmembrane</keyword>
<sequence length="378" mass="40163">MTGSRRVPQRRGRPIVAFAGLLAVWIAIRLVVWNWPTDEAHRPAGSVPYAQPPIPRASDDIPFVMVSPIGSPVGSPERMAPPNRRVAIGSKWRATARPVAVRGRIAPDTPPVAVGTAAALCPACSPHRQQRAATLRQQQRVSPAARTSPATQPAHRAAQVPLWRIDSWVFYRPTASSRRFASGGNRPSTYGGSQAGIVLRRALSRDDHRPFLYTRLTATPDQPRQSELAIGIGGKPLPDVPLQIQAEMRVFDQGGQTEVRPALAVVAELPATQFPLGGTATGYLQSGYVGGGYATAFIDGHLRAEREAITTSTARLFVGGGVSGGVQRGAGRLDIGPSVAVAWDTGPVPLRLALDYRFKLAGDADPPDGVAVTLSAGF</sequence>
<dbReference type="RefSeq" id="WP_205442472.1">
    <property type="nucleotide sequence ID" value="NZ_CP061510.1"/>
</dbReference>
<reference evidence="2 3" key="1">
    <citation type="submission" date="2020-09" db="EMBL/GenBank/DDBJ databases">
        <title>Complete genome sequence of altererythrobacter flavus SS-21NJ, isolated from Dongying oil sludge in Shandong province.</title>
        <authorList>
            <person name="Sun S."/>
            <person name="Zhang Z."/>
        </authorList>
    </citation>
    <scope>NUCLEOTIDE SEQUENCE [LARGE SCALE GENOMIC DNA]</scope>
    <source>
        <strain evidence="2 3">SS-21NJ</strain>
    </source>
</reference>
<name>A0ABX7KB66_9SPHN</name>
<keyword evidence="1" id="KW-0472">Membrane</keyword>
<evidence type="ECO:0000313" key="3">
    <source>
        <dbReference type="Proteomes" id="UP000663637"/>
    </source>
</evidence>
<evidence type="ECO:0008006" key="4">
    <source>
        <dbReference type="Google" id="ProtNLM"/>
    </source>
</evidence>
<protein>
    <recommendedName>
        <fullName evidence="4">Bacterial surface antigen (D15) domain-containing protein</fullName>
    </recommendedName>
</protein>
<feature type="transmembrane region" description="Helical" evidence="1">
    <location>
        <begin position="15"/>
        <end position="35"/>
    </location>
</feature>
<evidence type="ECO:0000313" key="2">
    <source>
        <dbReference type="EMBL" id="QSB44572.1"/>
    </source>
</evidence>
<gene>
    <name evidence="2" type="ORF">IDJ81_14985</name>
</gene>
<keyword evidence="3" id="KW-1185">Reference proteome</keyword>
<keyword evidence="1" id="KW-1133">Transmembrane helix</keyword>
<dbReference type="Proteomes" id="UP000663637">
    <property type="component" value="Chromosome"/>
</dbReference>
<proteinExistence type="predicted"/>
<accession>A0ABX7KB66</accession>
<dbReference type="EMBL" id="CP061510">
    <property type="protein sequence ID" value="QSB44572.1"/>
    <property type="molecule type" value="Genomic_DNA"/>
</dbReference>
<evidence type="ECO:0000256" key="1">
    <source>
        <dbReference type="SAM" id="Phobius"/>
    </source>
</evidence>
<organism evidence="2 3">
    <name type="scientific">Tsuneonella flava</name>
    <dbReference type="NCBI Taxonomy" id="2055955"/>
    <lineage>
        <taxon>Bacteria</taxon>
        <taxon>Pseudomonadati</taxon>
        <taxon>Pseudomonadota</taxon>
        <taxon>Alphaproteobacteria</taxon>
        <taxon>Sphingomonadales</taxon>
        <taxon>Erythrobacteraceae</taxon>
        <taxon>Tsuneonella</taxon>
    </lineage>
</organism>